<organism evidence="13 14">
    <name type="scientific">Xylanimonas protaetiae</name>
    <dbReference type="NCBI Taxonomy" id="2509457"/>
    <lineage>
        <taxon>Bacteria</taxon>
        <taxon>Bacillati</taxon>
        <taxon>Actinomycetota</taxon>
        <taxon>Actinomycetes</taxon>
        <taxon>Micrococcales</taxon>
        <taxon>Promicromonosporaceae</taxon>
        <taxon>Xylanimonas</taxon>
    </lineage>
</organism>
<evidence type="ECO:0000256" key="4">
    <source>
        <dbReference type="ARBA" id="ARBA00022723"/>
    </source>
</evidence>
<reference evidence="13 14" key="1">
    <citation type="submission" date="2019-01" db="EMBL/GenBank/DDBJ databases">
        <title>Genome sequencing of strain FW10M-9.</title>
        <authorList>
            <person name="Heo J."/>
            <person name="Kim S.-J."/>
            <person name="Kim J.-S."/>
            <person name="Hong S.-B."/>
            <person name="Kwon S.-W."/>
        </authorList>
    </citation>
    <scope>NUCLEOTIDE SEQUENCE [LARGE SCALE GENOMIC DNA]</scope>
    <source>
        <strain evidence="13 14">FW10M-9</strain>
    </source>
</reference>
<keyword evidence="4" id="KW-0479">Metal-binding</keyword>
<dbReference type="InterPro" id="IPR041372">
    <property type="entry name" value="Cas3_C"/>
</dbReference>
<dbReference type="GO" id="GO:0004518">
    <property type="term" value="F:nuclease activity"/>
    <property type="evidence" value="ECO:0007669"/>
    <property type="project" value="UniProtKB-KW"/>
</dbReference>
<feature type="domain" description="HD Cas3-type" evidence="12">
    <location>
        <begin position="21"/>
        <end position="230"/>
    </location>
</feature>
<dbReference type="Proteomes" id="UP000292118">
    <property type="component" value="Chromosome"/>
</dbReference>
<evidence type="ECO:0000256" key="6">
    <source>
        <dbReference type="ARBA" id="ARBA00022801"/>
    </source>
</evidence>
<dbReference type="Pfam" id="PF18395">
    <property type="entry name" value="Cas3_C"/>
    <property type="match status" value="1"/>
</dbReference>
<proteinExistence type="inferred from homology"/>
<dbReference type="PANTHER" id="PTHR47963">
    <property type="entry name" value="DEAD-BOX ATP-DEPENDENT RNA HELICASE 47, MITOCHONDRIAL"/>
    <property type="match status" value="1"/>
</dbReference>
<dbReference type="RefSeq" id="WP_129190039.1">
    <property type="nucleotide sequence ID" value="NZ_CP035493.1"/>
</dbReference>
<evidence type="ECO:0000313" key="13">
    <source>
        <dbReference type="EMBL" id="QAY71395.1"/>
    </source>
</evidence>
<dbReference type="AlphaFoldDB" id="A0A4P6F7C9"/>
<gene>
    <name evidence="13" type="primary">cas3</name>
    <name evidence="13" type="ORF">ET471_16285</name>
</gene>
<dbReference type="SMART" id="SM00487">
    <property type="entry name" value="DEXDc"/>
    <property type="match status" value="1"/>
</dbReference>
<dbReference type="Pfam" id="PF18019">
    <property type="entry name" value="Cas3_HD"/>
    <property type="match status" value="1"/>
</dbReference>
<dbReference type="InterPro" id="IPR001650">
    <property type="entry name" value="Helicase_C-like"/>
</dbReference>
<dbReference type="InterPro" id="IPR006483">
    <property type="entry name" value="CRISPR-assoc_Cas3_HD"/>
</dbReference>
<name>A0A4P6F7C9_9MICO</name>
<dbReference type="InterPro" id="IPR038257">
    <property type="entry name" value="CRISPR-assoc_Cas3_HD_sf"/>
</dbReference>
<keyword evidence="14" id="KW-1185">Reference proteome</keyword>
<keyword evidence="5" id="KW-0547">Nucleotide-binding</keyword>
<dbReference type="InterPro" id="IPR050547">
    <property type="entry name" value="DEAD_box_RNA_helicases"/>
</dbReference>
<dbReference type="InterPro" id="IPR006474">
    <property type="entry name" value="Helicase_Cas3_CRISPR-ass_core"/>
</dbReference>
<evidence type="ECO:0000256" key="10">
    <source>
        <dbReference type="SAM" id="MobiDB-lite"/>
    </source>
</evidence>
<keyword evidence="8" id="KW-0067">ATP-binding</keyword>
<dbReference type="SUPFAM" id="SSF52540">
    <property type="entry name" value="P-loop containing nucleoside triphosphate hydrolases"/>
    <property type="match status" value="1"/>
</dbReference>
<evidence type="ECO:0000259" key="11">
    <source>
        <dbReference type="PROSITE" id="PS51192"/>
    </source>
</evidence>
<feature type="region of interest" description="Disordered" evidence="10">
    <location>
        <begin position="583"/>
        <end position="636"/>
    </location>
</feature>
<comment type="similarity">
    <text evidence="2">In the central section; belongs to the CRISPR-associated helicase Cas3 family.</text>
</comment>
<dbReference type="Gene3D" id="3.40.50.300">
    <property type="entry name" value="P-loop containing nucleotide triphosphate hydrolases"/>
    <property type="match status" value="2"/>
</dbReference>
<evidence type="ECO:0000259" key="12">
    <source>
        <dbReference type="PROSITE" id="PS51643"/>
    </source>
</evidence>
<dbReference type="NCBIfam" id="TIGR01587">
    <property type="entry name" value="cas3_core"/>
    <property type="match status" value="1"/>
</dbReference>
<dbReference type="InterPro" id="IPR027417">
    <property type="entry name" value="P-loop_NTPase"/>
</dbReference>
<feature type="compositionally biased region" description="Low complexity" evidence="10">
    <location>
        <begin position="583"/>
        <end position="609"/>
    </location>
</feature>
<dbReference type="GO" id="GO:0005524">
    <property type="term" value="F:ATP binding"/>
    <property type="evidence" value="ECO:0007669"/>
    <property type="project" value="UniProtKB-KW"/>
</dbReference>
<dbReference type="NCBIfam" id="TIGR01596">
    <property type="entry name" value="cas3_HD"/>
    <property type="match status" value="1"/>
</dbReference>
<dbReference type="Gene3D" id="1.10.3210.30">
    <property type="match status" value="1"/>
</dbReference>
<dbReference type="GO" id="GO:0003724">
    <property type="term" value="F:RNA helicase activity"/>
    <property type="evidence" value="ECO:0007669"/>
    <property type="project" value="TreeGrafter"/>
</dbReference>
<dbReference type="Pfam" id="PF22590">
    <property type="entry name" value="Cas3-like_C_2"/>
    <property type="match status" value="1"/>
</dbReference>
<evidence type="ECO:0000256" key="9">
    <source>
        <dbReference type="ARBA" id="ARBA00023118"/>
    </source>
</evidence>
<keyword evidence="9" id="KW-0051">Antiviral defense</keyword>
<dbReference type="SMART" id="SM00490">
    <property type="entry name" value="HELICc"/>
    <property type="match status" value="1"/>
</dbReference>
<dbReference type="KEGG" id="xya:ET471_16285"/>
<keyword evidence="3" id="KW-0540">Nuclease</keyword>
<dbReference type="GO" id="GO:0003723">
    <property type="term" value="F:RNA binding"/>
    <property type="evidence" value="ECO:0007669"/>
    <property type="project" value="TreeGrafter"/>
</dbReference>
<keyword evidence="6" id="KW-0378">Hydrolase</keyword>
<keyword evidence="7" id="KW-0347">Helicase</keyword>
<evidence type="ECO:0000256" key="3">
    <source>
        <dbReference type="ARBA" id="ARBA00022722"/>
    </source>
</evidence>
<evidence type="ECO:0000256" key="2">
    <source>
        <dbReference type="ARBA" id="ARBA00009046"/>
    </source>
</evidence>
<dbReference type="PANTHER" id="PTHR47963:SF9">
    <property type="entry name" value="CRISPR-ASSOCIATED ENDONUCLEASE_HELICASE CAS3"/>
    <property type="match status" value="1"/>
</dbReference>
<dbReference type="InterPro" id="IPR054712">
    <property type="entry name" value="Cas3-like_dom"/>
</dbReference>
<evidence type="ECO:0000256" key="8">
    <source>
        <dbReference type="ARBA" id="ARBA00022840"/>
    </source>
</evidence>
<feature type="domain" description="Helicase ATP-binding" evidence="11">
    <location>
        <begin position="308"/>
        <end position="540"/>
    </location>
</feature>
<dbReference type="GO" id="GO:0016787">
    <property type="term" value="F:hydrolase activity"/>
    <property type="evidence" value="ECO:0007669"/>
    <property type="project" value="UniProtKB-KW"/>
</dbReference>
<evidence type="ECO:0000256" key="5">
    <source>
        <dbReference type="ARBA" id="ARBA00022741"/>
    </source>
</evidence>
<dbReference type="PROSITE" id="PS51192">
    <property type="entry name" value="HELICASE_ATP_BIND_1"/>
    <property type="match status" value="1"/>
</dbReference>
<protein>
    <submittedName>
        <fullName evidence="13">CRISPR-associated helicase Cas3</fullName>
    </submittedName>
</protein>
<comment type="similarity">
    <text evidence="1">In the N-terminal section; belongs to the CRISPR-associated nuclease Cas3-HD family.</text>
</comment>
<evidence type="ECO:0000313" key="14">
    <source>
        <dbReference type="Proteomes" id="UP000292118"/>
    </source>
</evidence>
<sequence>MVLSDPARSVWAKSWPMNRPEIEEWAPLWRHLRDAAAVAGRLWDEWLPRGVRDLIAKAAGGEDGGRTLVVFLAGVHDIGKATPAFAVQVGVLRDQMHQAGLTMPVAIPERSTMPHGIAGQVILERWLGLRHGWRVRDAATLGSVVGGHHGVTPGVMDLERSRAARSTGGHLTPSGELLGVGTWEAVQDELLDHVAEHVGASEHLVGDAWKGLPTTVLALALSLVVVADWLSSNADLFPLTPVGSRRPLDQPGDDDEARLAAAWGRVHLPRPWDTLDVAATADELLATRFELSEGAKARPVQIAVVEAARTMDPAGILVVEAPMGEGKTEAAMLAAEVLAARTGAGGVLVALPTQATADAMFRRVMRWITRLGAPTAVGSALVPDGGDDAERRSVFLAHGKAWLNPEYAAVPRGASTARDVGRDADGGRAAASQALGGAYVDGWMNGRRKGVLADFVVGTIDQVLFGALQSRHVALRHLALARKVVILDEVHSFDAYMNTYLERALEWLGAYRVPVVALSATLPPSLRDRLVEAYRRGAQAVDRPARRGWSRRAPGAVPGVASGVVPGVASVVAPAVVPGAAADEVSPQTQPAPSSAASSPAPSSSVVTSLEGGVPVSRAVDGTSRPRRVLLETGPGDDDGVVAQVADAVRDGGCVLVVRNTVKRAQETYRALAAELGDDATLLHSRFLAGDRKVREAALVEQLGPPPEGGTRGKRPRRLVVVATQVVEQSLDVDFDLLVTDLAPTDLLLQRIGRLHRHERPADHRPPGLSEARCVVVGADWATSPVELPRGSVAVYGRHLLLRAAAQVLRVAGVSWAIELPVDIAPLVAEAYEEAPLGPADWQAGMAEAALVDQQGRSAAESRARTFRLPPPRARGDLVGWLDGSVGEADTGDGKAQVRDSEDSFEVIVVQQDSGGQWRLPDWLEGEHRGVAGESVPMGEVPRLAARRALAAATVRLPGHVARGKQGDDVLEHLESLVVDAWQTSPDLAGQLVLPLDATRRATIPGFVVTYDPQTGLDVEEVR</sequence>
<dbReference type="GO" id="GO:0051607">
    <property type="term" value="P:defense response to virus"/>
    <property type="evidence" value="ECO:0007669"/>
    <property type="project" value="UniProtKB-KW"/>
</dbReference>
<dbReference type="InterPro" id="IPR014001">
    <property type="entry name" value="Helicase_ATP-bd"/>
</dbReference>
<dbReference type="OrthoDB" id="9810236at2"/>
<dbReference type="CDD" id="cd17930">
    <property type="entry name" value="DEXHc_cas3"/>
    <property type="match status" value="1"/>
</dbReference>
<evidence type="ECO:0000256" key="7">
    <source>
        <dbReference type="ARBA" id="ARBA00022806"/>
    </source>
</evidence>
<evidence type="ECO:0000256" key="1">
    <source>
        <dbReference type="ARBA" id="ARBA00006847"/>
    </source>
</evidence>
<accession>A0A4P6F7C9</accession>
<dbReference type="PROSITE" id="PS51643">
    <property type="entry name" value="HD_CAS3"/>
    <property type="match status" value="1"/>
</dbReference>
<dbReference type="GO" id="GO:0046872">
    <property type="term" value="F:metal ion binding"/>
    <property type="evidence" value="ECO:0007669"/>
    <property type="project" value="UniProtKB-KW"/>
</dbReference>
<dbReference type="CDD" id="cd09641">
    <property type="entry name" value="Cas3''_I"/>
    <property type="match status" value="1"/>
</dbReference>
<dbReference type="EMBL" id="CP035493">
    <property type="protein sequence ID" value="QAY71395.1"/>
    <property type="molecule type" value="Genomic_DNA"/>
</dbReference>